<dbReference type="SMART" id="SM00015">
    <property type="entry name" value="IQ"/>
    <property type="match status" value="3"/>
</dbReference>
<dbReference type="Pfam" id="PF00612">
    <property type="entry name" value="IQ"/>
    <property type="match status" value="2"/>
</dbReference>
<feature type="transmembrane region" description="Helical" evidence="1">
    <location>
        <begin position="155"/>
        <end position="178"/>
    </location>
</feature>
<keyword evidence="3" id="KW-1185">Reference proteome</keyword>
<dbReference type="SUPFAM" id="SSF48371">
    <property type="entry name" value="ARM repeat"/>
    <property type="match status" value="1"/>
</dbReference>
<dbReference type="GO" id="GO:0060271">
    <property type="term" value="P:cilium assembly"/>
    <property type="evidence" value="ECO:0007669"/>
    <property type="project" value="InterPro"/>
</dbReference>
<proteinExistence type="predicted"/>
<evidence type="ECO:0000313" key="2">
    <source>
        <dbReference type="EnsemblMetazoa" id="CLYHEMP020458.2"/>
    </source>
</evidence>
<reference evidence="2" key="1">
    <citation type="submission" date="2021-01" db="UniProtKB">
        <authorList>
            <consortium name="EnsemblMetazoa"/>
        </authorList>
    </citation>
    <scope>IDENTIFICATION</scope>
</reference>
<dbReference type="Proteomes" id="UP000594262">
    <property type="component" value="Unplaced"/>
</dbReference>
<accession>A0A7M6DPM8</accession>
<dbReference type="InterPro" id="IPR028765">
    <property type="entry name" value="IQCB1"/>
</dbReference>
<dbReference type="Gene3D" id="1.20.5.190">
    <property type="match status" value="1"/>
</dbReference>
<dbReference type="GO" id="GO:0005516">
    <property type="term" value="F:calmodulin binding"/>
    <property type="evidence" value="ECO:0007669"/>
    <property type="project" value="InterPro"/>
</dbReference>
<keyword evidence="1" id="KW-0812">Transmembrane</keyword>
<dbReference type="AlphaFoldDB" id="A0A7M6DPM8"/>
<dbReference type="GO" id="GO:0005929">
    <property type="term" value="C:cilium"/>
    <property type="evidence" value="ECO:0007669"/>
    <property type="project" value="TreeGrafter"/>
</dbReference>
<evidence type="ECO:0000313" key="3">
    <source>
        <dbReference type="Proteomes" id="UP000594262"/>
    </source>
</evidence>
<dbReference type="OrthoDB" id="8178106at2759"/>
<name>A0A7M6DPM8_9CNID</name>
<dbReference type="PANTHER" id="PTHR15673:SF2">
    <property type="entry name" value="IQ CALMODULIN-BINDING MOTIF-CONTAINING PROTEIN 1"/>
    <property type="match status" value="1"/>
</dbReference>
<keyword evidence="1" id="KW-1133">Transmembrane helix</keyword>
<dbReference type="CDD" id="cd23767">
    <property type="entry name" value="IQCD"/>
    <property type="match status" value="1"/>
</dbReference>
<keyword evidence="1" id="KW-0472">Membrane</keyword>
<protein>
    <submittedName>
        <fullName evidence="2">Uncharacterized protein</fullName>
    </submittedName>
</protein>
<dbReference type="EnsemblMetazoa" id="CLYHEMT020458.2">
    <property type="protein sequence ID" value="CLYHEMP020458.2"/>
    <property type="gene ID" value="CLYHEMG020458"/>
</dbReference>
<dbReference type="InterPro" id="IPR000048">
    <property type="entry name" value="IQ_motif_EF-hand-BS"/>
</dbReference>
<evidence type="ECO:0000256" key="1">
    <source>
        <dbReference type="SAM" id="Phobius"/>
    </source>
</evidence>
<sequence>DKKNKLNKVMGNQIHVCIMNNIIPINSQIANLARDILDADDFAKPSLLLKLKEITSSQSQDQEITLIEIWRCRLPNAVIQALRLDFTKVSGMWLTACQLINTAVECCFFNPRYLQEIKKEYIPALIQESLNICRSIVKEYQTSSDMFKINLCANLSWIITSITTLMKSFVFVSVLVVASKHFLQFLMSEDDRISLLSLSLLKNIIETNSDVFYHAAESRMHNVADELAYKISSTKDKKVARMTVSILLNLLRLYSSLLDLFVTKRYRGFKMYLNKWKGNGFDENIEYIMGMLEEKAEKMKSSQRHHNAAIVIQSFYRGCKTRNKLKTATLAMSKFQQSYRKKIETKQTLDEKKRLDKVKKDHDERQRRKGFVKSKTKQLQSIEGIPAKTVDTFLDNLQQESARKIQASWSGWKTRKVMREIAPHLVKEKAAILLQRQIRRWLEKVRKVKQDARLDMIPDGLNDERRIELSNVLVNIREKFPKVDVSDEELIQGHLKANQMLNNHVIGLRSMRRRDDHRRALIGQLTIQSETLSRMPNLSSANEMTLEQLASRSTPVMVAARKQHVEFINDLKRPWWDRLSDESAVEDPNRPTVLGSHVIDYEKNF</sequence>
<dbReference type="PROSITE" id="PS50096">
    <property type="entry name" value="IQ"/>
    <property type="match status" value="2"/>
</dbReference>
<organism evidence="2 3">
    <name type="scientific">Clytia hemisphaerica</name>
    <dbReference type="NCBI Taxonomy" id="252671"/>
    <lineage>
        <taxon>Eukaryota</taxon>
        <taxon>Metazoa</taxon>
        <taxon>Cnidaria</taxon>
        <taxon>Hydrozoa</taxon>
        <taxon>Hydroidolina</taxon>
        <taxon>Leptothecata</taxon>
        <taxon>Obeliida</taxon>
        <taxon>Clytiidae</taxon>
        <taxon>Clytia</taxon>
    </lineage>
</organism>
<dbReference type="PANTHER" id="PTHR15673">
    <property type="entry name" value="IQ CALMODULIN-BINDING MOTIF CONTAINING PROTEIN 1"/>
    <property type="match status" value="1"/>
</dbReference>
<dbReference type="InterPro" id="IPR016024">
    <property type="entry name" value="ARM-type_fold"/>
</dbReference>